<keyword evidence="1" id="KW-1133">Transmembrane helix</keyword>
<organism evidence="2 3">
    <name type="scientific">Amnibacterium flavum</name>
    <dbReference type="NCBI Taxonomy" id="2173173"/>
    <lineage>
        <taxon>Bacteria</taxon>
        <taxon>Bacillati</taxon>
        <taxon>Actinomycetota</taxon>
        <taxon>Actinomycetes</taxon>
        <taxon>Micrococcales</taxon>
        <taxon>Microbacteriaceae</taxon>
        <taxon>Amnibacterium</taxon>
    </lineage>
</organism>
<feature type="transmembrane region" description="Helical" evidence="1">
    <location>
        <begin position="64"/>
        <end position="86"/>
    </location>
</feature>
<reference evidence="2 3" key="1">
    <citation type="submission" date="2018-05" db="EMBL/GenBank/DDBJ databases">
        <title>Amnibacterium sp. M8JJ-5, whole genome shotgun sequence.</title>
        <authorList>
            <person name="Tuo L."/>
        </authorList>
    </citation>
    <scope>NUCLEOTIDE SEQUENCE [LARGE SCALE GENOMIC DNA]</scope>
    <source>
        <strain evidence="2 3">M8JJ-5</strain>
    </source>
</reference>
<keyword evidence="1" id="KW-0812">Transmembrane</keyword>
<protein>
    <submittedName>
        <fullName evidence="2">Uncharacterized protein</fullName>
    </submittedName>
</protein>
<accession>A0A2V1HVT1</accession>
<gene>
    <name evidence="2" type="ORF">DDQ50_05250</name>
</gene>
<keyword evidence="1" id="KW-0472">Membrane</keyword>
<evidence type="ECO:0000313" key="2">
    <source>
        <dbReference type="EMBL" id="PVZ95872.1"/>
    </source>
</evidence>
<name>A0A2V1HVT1_9MICO</name>
<dbReference type="Proteomes" id="UP000244893">
    <property type="component" value="Unassembled WGS sequence"/>
</dbReference>
<comment type="caution">
    <text evidence="2">The sequence shown here is derived from an EMBL/GenBank/DDBJ whole genome shotgun (WGS) entry which is preliminary data.</text>
</comment>
<sequence>MITPTGVAAVGEFHEPASMVCEHRYPERLSVMKSEPDVRFFPAGVTCIFTNPVGQTRTVYPPPALTIGGCLLWIFGIGGVVLAVAGEARKEDLLPRRSS</sequence>
<evidence type="ECO:0000313" key="3">
    <source>
        <dbReference type="Proteomes" id="UP000244893"/>
    </source>
</evidence>
<proteinExistence type="predicted"/>
<dbReference type="EMBL" id="QEOP01000001">
    <property type="protein sequence ID" value="PVZ95872.1"/>
    <property type="molecule type" value="Genomic_DNA"/>
</dbReference>
<dbReference type="AlphaFoldDB" id="A0A2V1HVT1"/>
<keyword evidence="3" id="KW-1185">Reference proteome</keyword>
<evidence type="ECO:0000256" key="1">
    <source>
        <dbReference type="SAM" id="Phobius"/>
    </source>
</evidence>